<comment type="caution">
    <text evidence="1">The sequence shown here is derived from an EMBL/GenBank/DDBJ whole genome shotgun (WGS) entry which is preliminary data.</text>
</comment>
<dbReference type="InterPro" id="IPR037198">
    <property type="entry name" value="MutL_C_sf"/>
</dbReference>
<dbReference type="VEuPathDB" id="FungiDB:PNEG_00980"/>
<dbReference type="InterPro" id="IPR038973">
    <property type="entry name" value="MutL/Mlh/Pms-like"/>
</dbReference>
<dbReference type="GO" id="GO:0006298">
    <property type="term" value="P:mismatch repair"/>
    <property type="evidence" value="ECO:0007669"/>
    <property type="project" value="InterPro"/>
</dbReference>
<reference evidence="2" key="1">
    <citation type="journal article" date="2016" name="Nat. Commun.">
        <title>Genome analysis of three Pneumocystis species reveals adaptation mechanisms to life exclusively in mammalian hosts.</title>
        <authorList>
            <person name="Ma L."/>
            <person name="Chen Z."/>
            <person name="Huang D.W."/>
            <person name="Kutty G."/>
            <person name="Ishihara M."/>
            <person name="Wang H."/>
            <person name="Abouelleil A."/>
            <person name="Bishop L."/>
            <person name="Davey E."/>
            <person name="Deng R."/>
            <person name="Deng X."/>
            <person name="Fan L."/>
            <person name="Fantoni G."/>
            <person name="Fitzgerald M."/>
            <person name="Gogineni E."/>
            <person name="Goldberg J.M."/>
            <person name="Handley G."/>
            <person name="Hu X."/>
            <person name="Huber C."/>
            <person name="Jiao X."/>
            <person name="Jones K."/>
            <person name="Levin J.Z."/>
            <person name="Liu Y."/>
            <person name="Macdonald P."/>
            <person name="Melnikov A."/>
            <person name="Raley C."/>
            <person name="Sassi M."/>
            <person name="Sherman B.T."/>
            <person name="Song X."/>
            <person name="Sykes S."/>
            <person name="Tran B."/>
            <person name="Walsh L."/>
            <person name="Xia Y."/>
            <person name="Yang J."/>
            <person name="Young S."/>
            <person name="Zeng Q."/>
            <person name="Zheng X."/>
            <person name="Stephens R."/>
            <person name="Nusbaum C."/>
            <person name="Birren B.W."/>
            <person name="Azadi P."/>
            <person name="Lempicki R.A."/>
            <person name="Cuomo C.A."/>
            <person name="Kovacs J.A."/>
        </authorList>
    </citation>
    <scope>NUCLEOTIDE SEQUENCE [LARGE SCALE GENOMIC DNA]</scope>
    <source>
        <strain evidence="2">B123</strain>
    </source>
</reference>
<protein>
    <recommendedName>
        <fullName evidence="3">MutL C-terminal dimerisation domain-containing protein</fullName>
    </recommendedName>
</protein>
<dbReference type="GO" id="GO:0032389">
    <property type="term" value="C:MutLalpha complex"/>
    <property type="evidence" value="ECO:0007669"/>
    <property type="project" value="TreeGrafter"/>
</dbReference>
<evidence type="ECO:0000313" key="2">
    <source>
        <dbReference type="Proteomes" id="UP000011958"/>
    </source>
</evidence>
<dbReference type="GeneID" id="19894678"/>
<dbReference type="STRING" id="1069680.M7PK64"/>
<evidence type="ECO:0000313" key="1">
    <source>
        <dbReference type="EMBL" id="EMR10834.1"/>
    </source>
</evidence>
<dbReference type="eggNOG" id="KOG1978">
    <property type="taxonomic scope" value="Eukaryota"/>
</dbReference>
<dbReference type="Proteomes" id="UP000011958">
    <property type="component" value="Unassembled WGS sequence"/>
</dbReference>
<keyword evidence="2" id="KW-1185">Reference proteome</keyword>
<dbReference type="PANTHER" id="PTHR10073">
    <property type="entry name" value="DNA MISMATCH REPAIR PROTEIN MLH, PMS, MUTL"/>
    <property type="match status" value="1"/>
</dbReference>
<organism evidence="1 2">
    <name type="scientific">Pneumocystis murina (strain B123)</name>
    <name type="common">Mouse pneumocystis pneumonia agent</name>
    <name type="synonym">Pneumocystis carinii f. sp. muris</name>
    <dbReference type="NCBI Taxonomy" id="1069680"/>
    <lineage>
        <taxon>Eukaryota</taxon>
        <taxon>Fungi</taxon>
        <taxon>Dikarya</taxon>
        <taxon>Ascomycota</taxon>
        <taxon>Taphrinomycotina</taxon>
        <taxon>Pneumocystomycetes</taxon>
        <taxon>Pneumocystaceae</taxon>
        <taxon>Pneumocystis</taxon>
    </lineage>
</organism>
<dbReference type="OrthoDB" id="10263226at2759"/>
<gene>
    <name evidence="1" type="ORF">PNEG_00980</name>
</gene>
<dbReference type="SUPFAM" id="SSF118116">
    <property type="entry name" value="DNA mismatch repair protein MutL"/>
    <property type="match status" value="1"/>
</dbReference>
<dbReference type="HOGENOM" id="CLU_151572_1_0_1"/>
<name>M7PK64_PNEMU</name>
<proteinExistence type="predicted"/>
<dbReference type="Gene3D" id="3.30.1540.20">
    <property type="entry name" value="MutL, C-terminal domain, dimerisation subdomain"/>
    <property type="match status" value="1"/>
</dbReference>
<dbReference type="PANTHER" id="PTHR10073:SF52">
    <property type="entry name" value="MISMATCH REPAIR ENDONUCLEASE PMS2"/>
    <property type="match status" value="1"/>
</dbReference>
<dbReference type="AlphaFoldDB" id="M7PK64"/>
<dbReference type="GO" id="GO:0140664">
    <property type="term" value="F:ATP-dependent DNA damage sensor activity"/>
    <property type="evidence" value="ECO:0007669"/>
    <property type="project" value="InterPro"/>
</dbReference>
<dbReference type="GO" id="GO:0016887">
    <property type="term" value="F:ATP hydrolysis activity"/>
    <property type="evidence" value="ECO:0007669"/>
    <property type="project" value="InterPro"/>
</dbReference>
<dbReference type="InterPro" id="IPR042120">
    <property type="entry name" value="MutL_C_dimsub"/>
</dbReference>
<sequence length="82" mass="9313">MFLQFIDLEEIISNLQENPQKDIKCSKIRNILASKACRSSIMIGDALVLSTMKNIVKHMGEMNNPWNCPHGRPTIRMIGKIS</sequence>
<dbReference type="RefSeq" id="XP_007872894.1">
    <property type="nucleotide sequence ID" value="XM_007874703.1"/>
</dbReference>
<evidence type="ECO:0008006" key="3">
    <source>
        <dbReference type="Google" id="ProtNLM"/>
    </source>
</evidence>
<accession>M7PK64</accession>
<dbReference type="EMBL" id="AFWA02000003">
    <property type="protein sequence ID" value="EMR10834.1"/>
    <property type="molecule type" value="Genomic_DNA"/>
</dbReference>